<dbReference type="EMBL" id="PQIB02000017">
    <property type="protein sequence ID" value="RLM58690.1"/>
    <property type="molecule type" value="Genomic_DNA"/>
</dbReference>
<dbReference type="GO" id="GO:0008425">
    <property type="term" value="F:2-methoxy-6-polyprenyl-1,4-benzoquinol methyltransferase activity"/>
    <property type="evidence" value="ECO:0007669"/>
    <property type="project" value="UniProtKB-UniRule"/>
</dbReference>
<dbReference type="AlphaFoldDB" id="A0A3L6PLM6"/>
<evidence type="ECO:0000256" key="5">
    <source>
        <dbReference type="ARBA" id="ARBA00022737"/>
    </source>
</evidence>
<dbReference type="PROSITE" id="PS51608">
    <property type="entry name" value="SAM_MT_UBIE"/>
    <property type="match status" value="1"/>
</dbReference>
<keyword evidence="11" id="KW-1185">Reference proteome</keyword>
<dbReference type="FunFam" id="3.40.50.150:FF:000064">
    <property type="entry name" value="2-methoxy-6-polyprenyl-1,4-benzoquinol methylase, mitochondrial"/>
    <property type="match status" value="1"/>
</dbReference>
<dbReference type="SUPFAM" id="SSF53335">
    <property type="entry name" value="S-adenosyl-L-methionine-dependent methyltransferases"/>
    <property type="match status" value="1"/>
</dbReference>
<dbReference type="OrthoDB" id="6329284at2759"/>
<comment type="subunit">
    <text evidence="7">Component of a multi-subunit COQ enzyme complex, composed of at least COQ3, COQ4, COQ5, COQ6, COQ7 and COQ9. Interacts with PYURF; the interaction is direct, stabilizes COQ5 protein and associates PYURF with COQ enzyme complex.</text>
</comment>
<dbReference type="InterPro" id="IPR004033">
    <property type="entry name" value="UbiE/COQ5_MeTrFase"/>
</dbReference>
<feature type="repeat" description="PPR" evidence="9">
    <location>
        <begin position="231"/>
        <end position="265"/>
    </location>
</feature>
<dbReference type="PROSITE" id="PS01184">
    <property type="entry name" value="UBIE_2"/>
    <property type="match status" value="1"/>
</dbReference>
<name>A0A3L6PLM6_PANMI</name>
<dbReference type="Pfam" id="PF01535">
    <property type="entry name" value="PPR"/>
    <property type="match status" value="1"/>
</dbReference>
<accession>A0A3L6PLM6</accession>
<proteinExistence type="inferred from homology"/>
<reference evidence="11" key="1">
    <citation type="journal article" date="2019" name="Nat. Commun.">
        <title>The genome of broomcorn millet.</title>
        <authorList>
            <person name="Zou C."/>
            <person name="Miki D."/>
            <person name="Li D."/>
            <person name="Tang Q."/>
            <person name="Xiao L."/>
            <person name="Rajput S."/>
            <person name="Deng P."/>
            <person name="Jia W."/>
            <person name="Huang R."/>
            <person name="Zhang M."/>
            <person name="Sun Y."/>
            <person name="Hu J."/>
            <person name="Fu X."/>
            <person name="Schnable P.S."/>
            <person name="Li F."/>
            <person name="Zhang H."/>
            <person name="Feng B."/>
            <person name="Zhu X."/>
            <person name="Liu R."/>
            <person name="Schnable J.C."/>
            <person name="Zhu J.-K."/>
            <person name="Zhang H."/>
        </authorList>
    </citation>
    <scope>NUCLEOTIDE SEQUENCE [LARGE SCALE GENOMIC DNA]</scope>
</reference>
<keyword evidence="8" id="KW-0999">Mitochondrion inner membrane</keyword>
<dbReference type="STRING" id="4540.A0A3L6PLM6"/>
<dbReference type="Gene3D" id="1.25.40.10">
    <property type="entry name" value="Tetratricopeptide repeat domain"/>
    <property type="match status" value="2"/>
</dbReference>
<dbReference type="Gene3D" id="3.40.50.150">
    <property type="entry name" value="Vaccinia Virus protein VP39"/>
    <property type="match status" value="1"/>
</dbReference>
<dbReference type="InterPro" id="IPR029063">
    <property type="entry name" value="SAM-dependent_MTases_sf"/>
</dbReference>
<protein>
    <recommendedName>
        <fullName evidence="8">2-methoxy-6-polyprenyl-1,4-benzoquinol methylase, mitochondrial</fullName>
        <ecNumber evidence="8">2.1.1.201</ecNumber>
    </recommendedName>
    <alternativeName>
        <fullName evidence="8">Ubiquinone biosynthesis methyltransferase COQ5</fullName>
    </alternativeName>
</protein>
<feature type="repeat" description="PPR" evidence="9">
    <location>
        <begin position="268"/>
        <end position="298"/>
    </location>
</feature>
<dbReference type="NCBIfam" id="TIGR00756">
    <property type="entry name" value="PPR"/>
    <property type="match status" value="2"/>
</dbReference>
<dbReference type="GO" id="GO:0031314">
    <property type="term" value="C:extrinsic component of mitochondrial inner membrane"/>
    <property type="evidence" value="ECO:0007669"/>
    <property type="project" value="UniProtKB-UniRule"/>
</dbReference>
<dbReference type="Pfam" id="PF01209">
    <property type="entry name" value="Ubie_methyltran"/>
    <property type="match status" value="1"/>
</dbReference>
<dbReference type="GO" id="GO:0032259">
    <property type="term" value="P:methylation"/>
    <property type="evidence" value="ECO:0007669"/>
    <property type="project" value="UniProtKB-KW"/>
</dbReference>
<dbReference type="Pfam" id="PF13041">
    <property type="entry name" value="PPR_2"/>
    <property type="match status" value="1"/>
</dbReference>
<feature type="repeat" description="PPR" evidence="9">
    <location>
        <begin position="302"/>
        <end position="336"/>
    </location>
</feature>
<gene>
    <name evidence="8" type="primary">COQ5</name>
    <name evidence="10" type="ORF">C2845_PM18G00800</name>
</gene>
<comment type="caution">
    <text evidence="10">The sequence shown here is derived from an EMBL/GenBank/DDBJ whole genome shotgun (WGS) entry which is preliminary data.</text>
</comment>
<dbReference type="PANTHER" id="PTHR43591">
    <property type="entry name" value="METHYLTRANSFERASE"/>
    <property type="match status" value="1"/>
</dbReference>
<dbReference type="Proteomes" id="UP000275267">
    <property type="component" value="Unassembled WGS sequence"/>
</dbReference>
<evidence type="ECO:0000256" key="3">
    <source>
        <dbReference type="ARBA" id="ARBA00022688"/>
    </source>
</evidence>
<comment type="pathway">
    <text evidence="8">Cofactor biosynthesis; ubiquinone biosynthesis.</text>
</comment>
<evidence type="ECO:0000313" key="10">
    <source>
        <dbReference type="EMBL" id="RLM58690.1"/>
    </source>
</evidence>
<dbReference type="HAMAP" id="MF_01813">
    <property type="entry name" value="MenG_UbiE_methyltr"/>
    <property type="match status" value="1"/>
</dbReference>
<keyword evidence="2 8" id="KW-0808">Transferase</keyword>
<comment type="caution">
    <text evidence="8">Lacks conserved residue(s) required for the propagation of feature annotation.</text>
</comment>
<feature type="binding site" evidence="8">
    <location>
        <position position="483"/>
    </location>
    <ligand>
        <name>S-adenosyl-L-methionine</name>
        <dbReference type="ChEBI" id="CHEBI:59789"/>
    </ligand>
</feature>
<evidence type="ECO:0000256" key="6">
    <source>
        <dbReference type="ARBA" id="ARBA00022946"/>
    </source>
</evidence>
<comment type="function">
    <text evidence="8">Methyltransferase required for the conversion of 2-polyprenyl-6-methoxy-1,4-benzoquinol (DDMQH2) to 2-polyprenyl-3-methyl-6-methoxy-1,4-benzoquinol (DMQH2).</text>
</comment>
<dbReference type="UniPathway" id="UPA00232"/>
<evidence type="ECO:0000256" key="9">
    <source>
        <dbReference type="PROSITE-ProRule" id="PRU00708"/>
    </source>
</evidence>
<keyword evidence="8" id="KW-0496">Mitochondrion</keyword>
<comment type="subcellular location">
    <subcellularLocation>
        <location evidence="8">Mitochondrion inner membrane</location>
        <topology evidence="8">Peripheral membrane protein</topology>
        <orientation evidence="8">Matrix side</orientation>
    </subcellularLocation>
</comment>
<evidence type="ECO:0000256" key="1">
    <source>
        <dbReference type="ARBA" id="ARBA00022603"/>
    </source>
</evidence>
<keyword evidence="3 8" id="KW-0831">Ubiquinone biosynthesis</keyword>
<dbReference type="InterPro" id="IPR011990">
    <property type="entry name" value="TPR-like_helical_dom_sf"/>
</dbReference>
<evidence type="ECO:0000256" key="2">
    <source>
        <dbReference type="ARBA" id="ARBA00022679"/>
    </source>
</evidence>
<evidence type="ECO:0000256" key="7">
    <source>
        <dbReference type="ARBA" id="ARBA00046387"/>
    </source>
</evidence>
<dbReference type="EC" id="2.1.1.201" evidence="8"/>
<dbReference type="Pfam" id="PF12854">
    <property type="entry name" value="PPR_1"/>
    <property type="match status" value="1"/>
</dbReference>
<keyword evidence="1 8" id="KW-0489">Methyltransferase</keyword>
<keyword evidence="6" id="KW-0809">Transit peptide</keyword>
<organism evidence="10 11">
    <name type="scientific">Panicum miliaceum</name>
    <name type="common">Proso millet</name>
    <name type="synonym">Broomcorn millet</name>
    <dbReference type="NCBI Taxonomy" id="4540"/>
    <lineage>
        <taxon>Eukaryota</taxon>
        <taxon>Viridiplantae</taxon>
        <taxon>Streptophyta</taxon>
        <taxon>Embryophyta</taxon>
        <taxon>Tracheophyta</taxon>
        <taxon>Spermatophyta</taxon>
        <taxon>Magnoliopsida</taxon>
        <taxon>Liliopsida</taxon>
        <taxon>Poales</taxon>
        <taxon>Poaceae</taxon>
        <taxon>PACMAD clade</taxon>
        <taxon>Panicoideae</taxon>
        <taxon>Panicodae</taxon>
        <taxon>Paniceae</taxon>
        <taxon>Panicinae</taxon>
        <taxon>Panicum</taxon>
        <taxon>Panicum sect. Panicum</taxon>
    </lineage>
</organism>
<sequence>MLFNIPHCKSQGPVAAAAAAAAAIPSRFLSSSLPALVPPPPPLPEENPFAALLASDPPLPEPLRLVLAAGDVRSALRGLPGLARQLFRWAEATPRGFPRTASAFADVLVPLAQANHLRAAYPVSLRALHLGLLLPLVSLLLSAPHSPSSRSLLSLLLRLSTKFPAQCGAQDPAPTTCSTLCLAAFREMACHGVAPDVKDCNRVLRVLRDAARWDDVCAVYAEMLHLGIEPSIVTYNTLLDSFLKEGRKDKAAMLLKEMETQGGDSFLNDVTYNVMVSWLTREGELEKAARLVDSMRLSKKASSFTYSPLITALLERGFVQKVEALQVEMENEGIMPTVVTYNVIIHGLLKTGQGGTWLLQKKGATSGSSTGKARMSALKRSIRIESDHNDVSGRKAGIQINPWALIKVSKEKATVTAERTRYKQVREEEKSKLVGNVFSSVASSYDLMNDLTSVGLHRLWKDRLVSKLNPFPGMKHLDVAGGTGDVAFRVLERIKSVGHRAMQGTLTDTEEDTHIYVCDTNPNMLNVGKKRAAERGYSGEHCLSWIQGDAEALSFEDGSMDDYTIAFGIRNVTHIEKALAEAYRVLKRGGRFLCLELSHVDVPVFKEIYDVYSFSVVPTMGELVAGDRQLYQYLVESIRRFPNQYIGLVISESLVPIEQTGSGSDITRCLAQWIIQRRALGIW</sequence>
<dbReference type="NCBIfam" id="TIGR01934">
    <property type="entry name" value="MenG_MenH_UbiE"/>
    <property type="match status" value="1"/>
</dbReference>
<feature type="repeat" description="PPR" evidence="9">
    <location>
        <begin position="196"/>
        <end position="230"/>
    </location>
</feature>
<evidence type="ECO:0000256" key="4">
    <source>
        <dbReference type="ARBA" id="ARBA00022691"/>
    </source>
</evidence>
<dbReference type="PROSITE" id="PS51375">
    <property type="entry name" value="PPR"/>
    <property type="match status" value="4"/>
</dbReference>
<feature type="binding site" evidence="8">
    <location>
        <begin position="549"/>
        <end position="550"/>
    </location>
    <ligand>
        <name>S-adenosyl-L-methionine</name>
        <dbReference type="ChEBI" id="CHEBI:59789"/>
    </ligand>
</feature>
<keyword evidence="8" id="KW-0472">Membrane</keyword>
<comment type="similarity">
    <text evidence="8">Belongs to the class I-like SAM-binding methyltransferase superfamily. MenG/UbiE family.</text>
</comment>
<keyword evidence="4 8" id="KW-0949">S-adenosyl-L-methionine</keyword>
<evidence type="ECO:0000313" key="11">
    <source>
        <dbReference type="Proteomes" id="UP000275267"/>
    </source>
</evidence>
<evidence type="ECO:0000256" key="8">
    <source>
        <dbReference type="HAMAP-Rule" id="MF_03191"/>
    </source>
</evidence>
<dbReference type="PANTHER" id="PTHR43591:SF24">
    <property type="entry name" value="2-METHOXY-6-POLYPRENYL-1,4-BENZOQUINOL METHYLASE, MITOCHONDRIAL"/>
    <property type="match status" value="1"/>
</dbReference>
<feature type="binding site" evidence="8">
    <location>
        <position position="519"/>
    </location>
    <ligand>
        <name>S-adenosyl-L-methionine</name>
        <dbReference type="ChEBI" id="CHEBI:59789"/>
    </ligand>
</feature>
<dbReference type="InterPro" id="IPR002885">
    <property type="entry name" value="PPR_rpt"/>
</dbReference>
<dbReference type="InterPro" id="IPR023576">
    <property type="entry name" value="UbiE/COQ5_MeTrFase_CS"/>
</dbReference>
<comment type="catalytic activity">
    <reaction evidence="8">
        <text>a 2-methoxy-6-(all-trans-polyprenyl)benzene-1,4-diol + S-adenosyl-L-methionine = a 5-methoxy-2-methyl-3-(all-trans-polyprenyl)benzene-1,4-diol + S-adenosyl-L-homocysteine + H(+)</text>
        <dbReference type="Rhea" id="RHEA:28286"/>
        <dbReference type="Rhea" id="RHEA-COMP:10858"/>
        <dbReference type="Rhea" id="RHEA-COMP:10859"/>
        <dbReference type="ChEBI" id="CHEBI:15378"/>
        <dbReference type="ChEBI" id="CHEBI:57856"/>
        <dbReference type="ChEBI" id="CHEBI:59789"/>
        <dbReference type="ChEBI" id="CHEBI:84166"/>
        <dbReference type="ChEBI" id="CHEBI:84167"/>
        <dbReference type="EC" id="2.1.1.201"/>
    </reaction>
</comment>
<dbReference type="CDD" id="cd02440">
    <property type="entry name" value="AdoMet_MTases"/>
    <property type="match status" value="1"/>
</dbReference>
<keyword evidence="5" id="KW-0677">Repeat</keyword>